<dbReference type="Proteomes" id="UP000663903">
    <property type="component" value="Chromosome"/>
</dbReference>
<proteinExistence type="predicted"/>
<sequence length="222" mass="25026">MERMDTYAMRRIGSLNGVSLAIEGDELLIDARRDSSGVILIFNHYDRILTGAIALAKRGFKINSLRLELNEDTSIPSDIRLFLSAKINKFDSIVGGISLGRRESMRRLYKGLEGGEMWCILADAWDSAATERKPYRFLGTDIYLSSGLERIALRTGAKLIHVASYTESASFIRVRLTRLYDPKNAIQDAITILSADVSKNPWAWWNWGIIDSLRIPPMQLSN</sequence>
<dbReference type="EMBL" id="CP071796">
    <property type="protein sequence ID" value="QTD46553.1"/>
    <property type="molecule type" value="Genomic_DNA"/>
</dbReference>
<reference evidence="1" key="1">
    <citation type="submission" date="2021-03" db="EMBL/GenBank/DDBJ databases">
        <title>Ottowia sp. 27C isolated from the cloaca of a Giant Asian pond turtle (Heosemys grandis).</title>
        <authorList>
            <person name="Spergser J."/>
            <person name="Busse H.-J."/>
        </authorList>
    </citation>
    <scope>NUCLEOTIDE SEQUENCE</scope>
    <source>
        <strain evidence="1">27C</strain>
    </source>
</reference>
<protein>
    <submittedName>
        <fullName evidence="1">Uncharacterized protein</fullName>
    </submittedName>
</protein>
<gene>
    <name evidence="1" type="ORF">J1M35_06665</name>
</gene>
<dbReference type="KEGG" id="otd:J1M35_06665"/>
<accession>A0A975CHJ7</accession>
<name>A0A975CHJ7_9BURK</name>
<evidence type="ECO:0000313" key="2">
    <source>
        <dbReference type="Proteomes" id="UP000663903"/>
    </source>
</evidence>
<dbReference type="RefSeq" id="WP_208010452.1">
    <property type="nucleotide sequence ID" value="NZ_CP071796.1"/>
</dbReference>
<dbReference type="AlphaFoldDB" id="A0A975CHJ7"/>
<organism evidence="1 2">
    <name type="scientific">Ottowia testudinis</name>
    <dbReference type="NCBI Taxonomy" id="2816950"/>
    <lineage>
        <taxon>Bacteria</taxon>
        <taxon>Pseudomonadati</taxon>
        <taxon>Pseudomonadota</taxon>
        <taxon>Betaproteobacteria</taxon>
        <taxon>Burkholderiales</taxon>
        <taxon>Comamonadaceae</taxon>
        <taxon>Ottowia</taxon>
    </lineage>
</organism>
<evidence type="ECO:0000313" key="1">
    <source>
        <dbReference type="EMBL" id="QTD46553.1"/>
    </source>
</evidence>
<keyword evidence="2" id="KW-1185">Reference proteome</keyword>